<organism evidence="1 2">
    <name type="scientific">Meloidogyne enterolobii</name>
    <name type="common">Root-knot nematode worm</name>
    <name type="synonym">Meloidogyne mayaguensis</name>
    <dbReference type="NCBI Taxonomy" id="390850"/>
    <lineage>
        <taxon>Eukaryota</taxon>
        <taxon>Metazoa</taxon>
        <taxon>Ecdysozoa</taxon>
        <taxon>Nematoda</taxon>
        <taxon>Chromadorea</taxon>
        <taxon>Rhabditida</taxon>
        <taxon>Tylenchina</taxon>
        <taxon>Tylenchomorpha</taxon>
        <taxon>Tylenchoidea</taxon>
        <taxon>Meloidogynidae</taxon>
        <taxon>Meloidogyninae</taxon>
        <taxon>Meloidogyne</taxon>
    </lineage>
</organism>
<protein>
    <submittedName>
        <fullName evidence="1">Uncharacterized protein</fullName>
    </submittedName>
</protein>
<accession>A0ACB0ZNW9</accession>
<name>A0ACB0ZNW9_MELEN</name>
<comment type="caution">
    <text evidence="1">The sequence shown here is derived from an EMBL/GenBank/DDBJ whole genome shotgun (WGS) entry which is preliminary data.</text>
</comment>
<proteinExistence type="predicted"/>
<keyword evidence="2" id="KW-1185">Reference proteome</keyword>
<sequence length="236" mass="27133">MLTKLLSSFYSCSAAVTGTEPLSRTAAVATAGATTDMFFQATLARTFISTLKLRGDDDVVDRLNYYYTPIMLAIACLVFGGSPIECWVNPHSRESMEEYIEAFCWIQNTYWVPMYEHIPDSHETREGGNIKINFKFQKIFLGQQIGYYQWVPFILITQALAFSLPCILWRLLNWQNGCFKINERKIIFKKGTNIHHLISAAEGARTVLDQNEREKVFQALALTFTEIIDLREVREY</sequence>
<evidence type="ECO:0000313" key="2">
    <source>
        <dbReference type="Proteomes" id="UP001497535"/>
    </source>
</evidence>
<gene>
    <name evidence="1" type="ORF">MENTE1834_LOCUS27982</name>
</gene>
<evidence type="ECO:0000313" key="1">
    <source>
        <dbReference type="EMBL" id="CAK5080787.1"/>
    </source>
</evidence>
<reference evidence="1" key="1">
    <citation type="submission" date="2023-11" db="EMBL/GenBank/DDBJ databases">
        <authorList>
            <person name="Poullet M."/>
        </authorList>
    </citation>
    <scope>NUCLEOTIDE SEQUENCE</scope>
    <source>
        <strain evidence="1">E1834</strain>
    </source>
</reference>
<dbReference type="EMBL" id="CAVMJV010000042">
    <property type="protein sequence ID" value="CAK5080787.1"/>
    <property type="molecule type" value="Genomic_DNA"/>
</dbReference>
<dbReference type="Proteomes" id="UP001497535">
    <property type="component" value="Unassembled WGS sequence"/>
</dbReference>